<evidence type="ECO:0000313" key="2">
    <source>
        <dbReference type="Proteomes" id="UP000824219"/>
    </source>
</evidence>
<dbReference type="Proteomes" id="UP000824219">
    <property type="component" value="Linkage Group LG21"/>
</dbReference>
<evidence type="ECO:0000313" key="1">
    <source>
        <dbReference type="EMBL" id="KAG7318969.1"/>
    </source>
</evidence>
<reference evidence="1 2" key="1">
    <citation type="submission" date="2021-06" db="EMBL/GenBank/DDBJ databases">
        <title>Chromosome-level genome assembly of the red-tail catfish (Hemibagrus wyckioides).</title>
        <authorList>
            <person name="Shao F."/>
        </authorList>
    </citation>
    <scope>NUCLEOTIDE SEQUENCE [LARGE SCALE GENOMIC DNA]</scope>
    <source>
        <strain evidence="1">EC202008001</strain>
        <tissue evidence="1">Blood</tissue>
    </source>
</reference>
<sequence length="86" mass="9860">MRVGLVGTQLPNPCNQAHCFDVQLEKCYEQHDHTTLLSALFPPLLAAMSIARNSMLIESEEKTRIQSYLNVAPWYKVRYDGYELVC</sequence>
<proteinExistence type="predicted"/>
<organism evidence="1 2">
    <name type="scientific">Hemibagrus wyckioides</name>
    <dbReference type="NCBI Taxonomy" id="337641"/>
    <lineage>
        <taxon>Eukaryota</taxon>
        <taxon>Metazoa</taxon>
        <taxon>Chordata</taxon>
        <taxon>Craniata</taxon>
        <taxon>Vertebrata</taxon>
        <taxon>Euteleostomi</taxon>
        <taxon>Actinopterygii</taxon>
        <taxon>Neopterygii</taxon>
        <taxon>Teleostei</taxon>
        <taxon>Ostariophysi</taxon>
        <taxon>Siluriformes</taxon>
        <taxon>Bagridae</taxon>
        <taxon>Hemibagrus</taxon>
    </lineage>
</organism>
<dbReference type="AlphaFoldDB" id="A0A9D3NAN6"/>
<gene>
    <name evidence="1" type="ORF">KOW79_017443</name>
</gene>
<name>A0A9D3NAN6_9TELE</name>
<dbReference type="EMBL" id="JAHKSW010000021">
    <property type="protein sequence ID" value="KAG7318969.1"/>
    <property type="molecule type" value="Genomic_DNA"/>
</dbReference>
<comment type="caution">
    <text evidence="1">The sequence shown here is derived from an EMBL/GenBank/DDBJ whole genome shotgun (WGS) entry which is preliminary data.</text>
</comment>
<accession>A0A9D3NAN6</accession>
<keyword evidence="2" id="KW-1185">Reference proteome</keyword>
<protein>
    <submittedName>
        <fullName evidence="1">Uncharacterized protein</fullName>
    </submittedName>
</protein>